<protein>
    <recommendedName>
        <fullName evidence="3">Resolvase/invertase-type recombinase catalytic domain-containing protein</fullName>
    </recommendedName>
</protein>
<accession>A0ABR8KSN0</accession>
<evidence type="ECO:0008006" key="3">
    <source>
        <dbReference type="Google" id="ProtNLM"/>
    </source>
</evidence>
<keyword evidence="2" id="KW-1185">Reference proteome</keyword>
<dbReference type="EMBL" id="JACXLC010000001">
    <property type="protein sequence ID" value="MBD2842248.1"/>
    <property type="molecule type" value="Genomic_DNA"/>
</dbReference>
<comment type="caution">
    <text evidence="1">The sequence shown here is derived from an EMBL/GenBank/DDBJ whole genome shotgun (WGS) entry which is preliminary data.</text>
</comment>
<sequence length="64" mass="7003">MSTEAMTWADENQTGRKQADAIIDRLRETGCPVELVRKLDPEASASGTEIGLFNRIAEKLILAA</sequence>
<evidence type="ECO:0000313" key="1">
    <source>
        <dbReference type="EMBL" id="MBD2842248.1"/>
    </source>
</evidence>
<gene>
    <name evidence="1" type="ORF">IB285_08275</name>
</gene>
<dbReference type="RefSeq" id="WP_190787725.1">
    <property type="nucleotide sequence ID" value="NZ_JACXLC010000001.1"/>
</dbReference>
<name>A0ABR8KSN0_9SPHN</name>
<organism evidence="1 2">
    <name type="scientific">Erythrobacter rubeus</name>
    <dbReference type="NCBI Taxonomy" id="2760803"/>
    <lineage>
        <taxon>Bacteria</taxon>
        <taxon>Pseudomonadati</taxon>
        <taxon>Pseudomonadota</taxon>
        <taxon>Alphaproteobacteria</taxon>
        <taxon>Sphingomonadales</taxon>
        <taxon>Erythrobacteraceae</taxon>
        <taxon>Erythrobacter/Porphyrobacter group</taxon>
        <taxon>Erythrobacter</taxon>
    </lineage>
</organism>
<evidence type="ECO:0000313" key="2">
    <source>
        <dbReference type="Proteomes" id="UP000635384"/>
    </source>
</evidence>
<proteinExistence type="predicted"/>
<reference evidence="1 2" key="1">
    <citation type="submission" date="2020-09" db="EMBL/GenBank/DDBJ databases">
        <authorList>
            <person name="Yoon J.-W."/>
        </authorList>
    </citation>
    <scope>NUCLEOTIDE SEQUENCE [LARGE SCALE GENOMIC DNA]</scope>
    <source>
        <strain evidence="1 2">KMU-140</strain>
    </source>
</reference>
<dbReference type="Proteomes" id="UP000635384">
    <property type="component" value="Unassembled WGS sequence"/>
</dbReference>